<protein>
    <submittedName>
        <fullName evidence="1">Signal transduction histidine kinase</fullName>
    </submittedName>
</protein>
<keyword evidence="1" id="KW-0418">Kinase</keyword>
<proteinExistence type="predicted"/>
<dbReference type="AlphaFoldDB" id="A0A0S6UF70"/>
<dbReference type="Proteomes" id="UP000063718">
    <property type="component" value="Unassembled WGS sequence"/>
</dbReference>
<gene>
    <name evidence="1" type="ORF">MTY_2508</name>
</gene>
<name>A0A0S6UF70_NEOTH</name>
<keyword evidence="1" id="KW-0808">Transferase</keyword>
<organism evidence="1">
    <name type="scientific">Moorella thermoacetica Y72</name>
    <dbReference type="NCBI Taxonomy" id="1325331"/>
    <lineage>
        <taxon>Bacteria</taxon>
        <taxon>Bacillati</taxon>
        <taxon>Bacillota</taxon>
        <taxon>Clostridia</taxon>
        <taxon>Neomoorellales</taxon>
        <taxon>Neomoorellaceae</taxon>
        <taxon>Neomoorella</taxon>
    </lineage>
</organism>
<evidence type="ECO:0000313" key="1">
    <source>
        <dbReference type="EMBL" id="GAF27167.1"/>
    </source>
</evidence>
<dbReference type="GO" id="GO:0016301">
    <property type="term" value="F:kinase activity"/>
    <property type="evidence" value="ECO:0007669"/>
    <property type="project" value="UniProtKB-KW"/>
</dbReference>
<sequence>MPVLTHLQEKEVTIQRNLTNWEHEKGCSSTGFL</sequence>
<dbReference type="EMBL" id="DF238840">
    <property type="protein sequence ID" value="GAF27167.1"/>
    <property type="molecule type" value="Genomic_DNA"/>
</dbReference>
<accession>A0A0S6UF70</accession>
<reference evidence="1" key="1">
    <citation type="journal article" date="2014" name="Gene">
        <title>Genome-guided analysis of transformation efficiency and carbon dioxide assimilation by Moorella thermoacetica Y72.</title>
        <authorList>
            <person name="Tsukahara K."/>
            <person name="Kita A."/>
            <person name="Nakashimada Y."/>
            <person name="Hoshino T."/>
            <person name="Murakami K."/>
        </authorList>
    </citation>
    <scope>NUCLEOTIDE SEQUENCE [LARGE SCALE GENOMIC DNA]</scope>
    <source>
        <strain evidence="1">Y72</strain>
    </source>
</reference>